<protein>
    <submittedName>
        <fullName evidence="2">Uncharacterized protein</fullName>
    </submittedName>
</protein>
<sequence>MKKEKIRAIIKERKGDYFWHLEEEFNNLTSQIIGEFLRQLKGYFLKNGFEEKDLDASYQGDNDSLAIITQGLEIVVALREIGSFARLSVCEDYENTRIKYDIKEYFNLKVGITYGIIRGELGVDELGEFVLKVFEENKPALLEKKEKYDEEKQAIEEFLKSVISLVKEKIPSNYQVEYSHYGEHTIRIRFNDELGHRRSIEVSENSIKERCCHCRLNDEIELEDDLLNLIETKKISIEEFAKKMLHILNRHKECTQKHEQEKHNEHEITKLLKVALEEKFKGTNFYAYEENDVYGKSDDSFFIGTIDKKVIQKIADTIEYDGKNGTIRCCLTSDTKNKQVQEICQRNLKYDKSMGNTDFFDDDTRDLKKELSLEMQETIEIIETKHIPRLANYIYQYCLEHKEWLTQINKLCKDYFVLSKDFLFKTYELLKEKFKDEFNWELEIKEGRNPLRLNLNFKSDKKAKLDFSLLKIEGFYGVCYRPASFGISSVGSLNNAKIAYLTKEQGFKTDYSRYLDIHNVEDALNLEKDFLESLRDKSLNADNYSAFIYDYFKKHQEIIEVLNENIEEFVLG</sequence>
<dbReference type="STRING" id="182217.HCW_07505"/>
<dbReference type="KEGG" id="hce:HCW_07505"/>
<keyword evidence="1" id="KW-0175">Coiled coil</keyword>
<organism evidence="2 3">
    <name type="scientific">Helicobacter cetorum (strain ATCC BAA-429 / MIT 00-7128)</name>
    <dbReference type="NCBI Taxonomy" id="182217"/>
    <lineage>
        <taxon>Bacteria</taxon>
        <taxon>Pseudomonadati</taxon>
        <taxon>Campylobacterota</taxon>
        <taxon>Epsilonproteobacteria</taxon>
        <taxon>Campylobacterales</taxon>
        <taxon>Helicobacteraceae</taxon>
        <taxon>Helicobacter</taxon>
    </lineage>
</organism>
<dbReference type="AlphaFoldDB" id="I0EP90"/>
<name>I0EP90_HELC0</name>
<evidence type="ECO:0000256" key="1">
    <source>
        <dbReference type="SAM" id="Coils"/>
    </source>
</evidence>
<dbReference type="RefSeq" id="WP_014661626.1">
    <property type="nucleotide sequence ID" value="NC_017737.1"/>
</dbReference>
<dbReference type="HOGENOM" id="CLU_483778_0_0_7"/>
<dbReference type="PATRIC" id="fig|182217.3.peg.1592"/>
<keyword evidence="3" id="KW-1185">Reference proteome</keyword>
<evidence type="ECO:0000313" key="3">
    <source>
        <dbReference type="Proteomes" id="UP000005010"/>
    </source>
</evidence>
<proteinExistence type="predicted"/>
<dbReference type="EMBL" id="CP003479">
    <property type="protein sequence ID" value="AFI04759.1"/>
    <property type="molecule type" value="Genomic_DNA"/>
</dbReference>
<gene>
    <name evidence="2" type="ordered locus">HCW_07505</name>
</gene>
<reference evidence="3" key="1">
    <citation type="submission" date="2012-04" db="EMBL/GenBank/DDBJ databases">
        <title>Complete genome sequence of Helicobacter cetorum strain MIT 00-7128.</title>
        <authorList>
            <person name="Kersulyte D."/>
            <person name="Berg D.E."/>
        </authorList>
    </citation>
    <scope>NUCLEOTIDE SEQUENCE [LARGE SCALE GENOMIC DNA]</scope>
    <source>
        <strain evidence="3">MIT 00-7128</strain>
    </source>
</reference>
<accession>I0EP90</accession>
<dbReference type="Proteomes" id="UP000005010">
    <property type="component" value="Chromosome"/>
</dbReference>
<feature type="coiled-coil region" evidence="1">
    <location>
        <begin position="131"/>
        <end position="161"/>
    </location>
</feature>
<evidence type="ECO:0000313" key="2">
    <source>
        <dbReference type="EMBL" id="AFI04759.1"/>
    </source>
</evidence>